<feature type="transmembrane region" description="Helical" evidence="5">
    <location>
        <begin position="616"/>
        <end position="635"/>
    </location>
</feature>
<feature type="transmembrane region" description="Helical" evidence="5">
    <location>
        <begin position="762"/>
        <end position="784"/>
    </location>
</feature>
<dbReference type="eggNOG" id="ENOG502R5UW">
    <property type="taxonomic scope" value="Eukaryota"/>
</dbReference>
<evidence type="ECO:0000256" key="2">
    <source>
        <dbReference type="ARBA" id="ARBA00022989"/>
    </source>
</evidence>
<feature type="transmembrane region" description="Helical" evidence="5">
    <location>
        <begin position="187"/>
        <end position="207"/>
    </location>
</feature>
<proteinExistence type="predicted"/>
<dbReference type="PANTHER" id="PTHR23121">
    <property type="entry name" value="SODIUM-DEPENDENT GLUCOSE TRANSPORTER 1"/>
    <property type="match status" value="1"/>
</dbReference>
<feature type="transmembrane region" description="Helical" evidence="5">
    <location>
        <begin position="574"/>
        <end position="604"/>
    </location>
</feature>
<feature type="compositionally biased region" description="Polar residues" evidence="4">
    <location>
        <begin position="28"/>
        <end position="44"/>
    </location>
</feature>
<feature type="region of interest" description="Disordered" evidence="4">
    <location>
        <begin position="1"/>
        <end position="44"/>
    </location>
</feature>
<evidence type="ECO:0000313" key="7">
    <source>
        <dbReference type="Proteomes" id="UP000030693"/>
    </source>
</evidence>
<dbReference type="InterPro" id="IPR036259">
    <property type="entry name" value="MFS_trans_sf"/>
</dbReference>
<reference evidence="6" key="1">
    <citation type="submission" date="2013-04" db="EMBL/GenBank/DDBJ databases">
        <title>The Genome Sequence of Fonticula alba ATCC 38817.</title>
        <authorList>
            <consortium name="The Broad Institute Genomics Platform"/>
            <person name="Russ C."/>
            <person name="Cuomo C."/>
            <person name="Burger G."/>
            <person name="Gray M.W."/>
            <person name="Holland P.W.H."/>
            <person name="King N."/>
            <person name="Lang F.B.F."/>
            <person name="Roger A.J."/>
            <person name="Ruiz-Trillo I."/>
            <person name="Brown M."/>
            <person name="Walker B."/>
            <person name="Young S."/>
            <person name="Zeng Q."/>
            <person name="Gargeya S."/>
            <person name="Fitzgerald M."/>
            <person name="Haas B."/>
            <person name="Abouelleil A."/>
            <person name="Allen A.W."/>
            <person name="Alvarado L."/>
            <person name="Arachchi H.M."/>
            <person name="Berlin A.M."/>
            <person name="Chapman S.B."/>
            <person name="Gainer-Dewar J."/>
            <person name="Goldberg J."/>
            <person name="Griggs A."/>
            <person name="Gujja S."/>
            <person name="Hansen M."/>
            <person name="Howarth C."/>
            <person name="Imamovic A."/>
            <person name="Ireland A."/>
            <person name="Larimer J."/>
            <person name="McCowan C."/>
            <person name="Murphy C."/>
            <person name="Pearson M."/>
            <person name="Poon T.W."/>
            <person name="Priest M."/>
            <person name="Roberts A."/>
            <person name="Saif S."/>
            <person name="Shea T."/>
            <person name="Sisk P."/>
            <person name="Sykes S."/>
            <person name="Wortman J."/>
            <person name="Nusbaum C."/>
            <person name="Birren B."/>
        </authorList>
    </citation>
    <scope>NUCLEOTIDE SEQUENCE [LARGE SCALE GENOMIC DNA]</scope>
    <source>
        <strain evidence="6">ATCC 38817</strain>
    </source>
</reference>
<keyword evidence="1 5" id="KW-0812">Transmembrane</keyword>
<dbReference type="AlphaFoldDB" id="A0A058Z535"/>
<dbReference type="RefSeq" id="XP_009495954.1">
    <property type="nucleotide sequence ID" value="XM_009497679.1"/>
</dbReference>
<dbReference type="GeneID" id="20528545"/>
<evidence type="ECO:0000313" key="6">
    <source>
        <dbReference type="EMBL" id="KCV69389.1"/>
    </source>
</evidence>
<evidence type="ECO:0000256" key="1">
    <source>
        <dbReference type="ARBA" id="ARBA00022692"/>
    </source>
</evidence>
<keyword evidence="2 5" id="KW-1133">Transmembrane helix</keyword>
<feature type="transmembrane region" description="Helical" evidence="5">
    <location>
        <begin position="667"/>
        <end position="689"/>
    </location>
</feature>
<feature type="transmembrane region" description="Helical" evidence="5">
    <location>
        <begin position="219"/>
        <end position="240"/>
    </location>
</feature>
<dbReference type="OrthoDB" id="413079at2759"/>
<feature type="region of interest" description="Disordered" evidence="4">
    <location>
        <begin position="357"/>
        <end position="424"/>
    </location>
</feature>
<evidence type="ECO:0000256" key="4">
    <source>
        <dbReference type="SAM" id="MobiDB-lite"/>
    </source>
</evidence>
<evidence type="ECO:0000256" key="5">
    <source>
        <dbReference type="SAM" id="Phobius"/>
    </source>
</evidence>
<keyword evidence="7" id="KW-1185">Reference proteome</keyword>
<accession>A0A058Z535</accession>
<feature type="transmembrane region" description="Helical" evidence="5">
    <location>
        <begin position="152"/>
        <end position="175"/>
    </location>
</feature>
<dbReference type="GO" id="GO:0022857">
    <property type="term" value="F:transmembrane transporter activity"/>
    <property type="evidence" value="ECO:0007669"/>
    <property type="project" value="InterPro"/>
</dbReference>
<feature type="transmembrane region" description="Helical" evidence="5">
    <location>
        <begin position="304"/>
        <end position="325"/>
    </location>
</feature>
<name>A0A058Z535_FONAL</name>
<dbReference type="PANTHER" id="PTHR23121:SF9">
    <property type="entry name" value="SODIUM-DEPENDENT GLUCOSE TRANSPORTER 1"/>
    <property type="match status" value="1"/>
</dbReference>
<dbReference type="Gene3D" id="1.20.1250.20">
    <property type="entry name" value="MFS general substrate transporter like domains"/>
    <property type="match status" value="2"/>
</dbReference>
<feature type="compositionally biased region" description="Acidic residues" evidence="4">
    <location>
        <begin position="368"/>
        <end position="380"/>
    </location>
</feature>
<dbReference type="Proteomes" id="UP000030693">
    <property type="component" value="Unassembled WGS sequence"/>
</dbReference>
<dbReference type="SUPFAM" id="SSF103473">
    <property type="entry name" value="MFS general substrate transporter"/>
    <property type="match status" value="1"/>
</dbReference>
<feature type="region of interest" description="Disordered" evidence="4">
    <location>
        <begin position="472"/>
        <end position="506"/>
    </location>
</feature>
<keyword evidence="3 5" id="KW-0472">Membrane</keyword>
<sequence>MGSVRFEGDFPSEASLLGSSGAGGEATYETSPFNGSHSRRTSTYSQISVDAPGLATAFPRDSGHGPRLEPTHLLIPDVSLFGFHDAGAAASPTTPPLDKEDLLESLRMAAPFSPASGTGKAGPSHGAVFEAAGPWDRLWQPVAASLGHKSMLYVLTYGGMGAALAAPGPALVALAERAGASLSTVSYLFPARAAAYLLGAAGGGPFMDMLSERRGHLPLALSIFTAAFGTGALAFSFSAATLAMSASLQGVAIGAADTCAHVLVVRDVPEHSVQWTHAMHVAYAAGALVAPLAVEAMLTRHYAVGTAFLLLALLLLPLGVASVIMRAPRIRQKPSPPPEASELVAFTPMHPGLVSARDVKREEAEGAAQEEEEEEEDEAAVVDSSRAELLAHRPGQAPSWGVTSSPATGQPLAEGTARPRSRRNSLVLVAGLASGSICRRKDHPGHGPMASPCCPDHSGMGMGSASPAALAWAGQVTPPPPMMPEELASGRRSARGTGPASFLPSIKTDGLGDIELAVIGQGEESPAGLATWRSPRPRPDSPCQAMGPCINRDMGPILPLEGPAPFDRGNVPHLFMLGASCMMAGLSVGAELAAGGFLFAWAALGPALMHESDARALLSAFWASVTVGRVVSVLATRWLSPTVLLAINFGGAMLAQAPVLFFPSSHLACWISTIAYGFCLSSSFPNTLAIVQINIELTGRLASALVVSAASGELIAPLILAATFTTGGGSSSGGDTSSSLANPSSAASGIIEPISRLGALSYVLLAAFFALGGVLSLVVFRIFARREKIARSKSHMRHAHQLPAPSQSYLVDTAQATGHV</sequence>
<feature type="transmembrane region" description="Helical" evidence="5">
    <location>
        <begin position="701"/>
        <end position="724"/>
    </location>
</feature>
<gene>
    <name evidence="6" type="ORF">H696_03820</name>
</gene>
<dbReference type="EMBL" id="KB932206">
    <property type="protein sequence ID" value="KCV69389.1"/>
    <property type="molecule type" value="Genomic_DNA"/>
</dbReference>
<dbReference type="Pfam" id="PF07690">
    <property type="entry name" value="MFS_1"/>
    <property type="match status" value="1"/>
</dbReference>
<organism evidence="6">
    <name type="scientific">Fonticula alba</name>
    <name type="common">Slime mold</name>
    <dbReference type="NCBI Taxonomy" id="691883"/>
    <lineage>
        <taxon>Eukaryota</taxon>
        <taxon>Rotosphaerida</taxon>
        <taxon>Fonticulaceae</taxon>
        <taxon>Fonticula</taxon>
    </lineage>
</organism>
<protein>
    <submittedName>
        <fullName evidence="6">Uncharacterized protein</fullName>
    </submittedName>
</protein>
<dbReference type="InterPro" id="IPR011701">
    <property type="entry name" value="MFS"/>
</dbReference>
<evidence type="ECO:0000256" key="3">
    <source>
        <dbReference type="ARBA" id="ARBA00023136"/>
    </source>
</evidence>